<feature type="domain" description="Post-SET" evidence="10">
    <location>
        <begin position="1855"/>
        <end position="1870"/>
    </location>
</feature>
<dbReference type="SUPFAM" id="SSF82199">
    <property type="entry name" value="SET domain"/>
    <property type="match status" value="1"/>
</dbReference>
<dbReference type="GO" id="GO:0005634">
    <property type="term" value="C:nucleus"/>
    <property type="evidence" value="ECO:0007669"/>
    <property type="project" value="UniProtKB-SubCell"/>
</dbReference>
<dbReference type="InterPro" id="IPR050777">
    <property type="entry name" value="SET2_Histone-Lys_MeTrsfase"/>
</dbReference>
<accession>U6KRH7</accession>
<evidence type="ECO:0000313" key="11">
    <source>
        <dbReference type="EMBL" id="CDJ40732.1"/>
    </source>
</evidence>
<evidence type="ECO:0000256" key="1">
    <source>
        <dbReference type="ARBA" id="ARBA00004123"/>
    </source>
</evidence>
<evidence type="ECO:0000259" key="9">
    <source>
        <dbReference type="PROSITE" id="PS50280"/>
    </source>
</evidence>
<dbReference type="Pfam" id="PF00856">
    <property type="entry name" value="SET"/>
    <property type="match status" value="1"/>
</dbReference>
<organism evidence="11 12">
    <name type="scientific">Eimeria tenella</name>
    <name type="common">Coccidian parasite</name>
    <dbReference type="NCBI Taxonomy" id="5802"/>
    <lineage>
        <taxon>Eukaryota</taxon>
        <taxon>Sar</taxon>
        <taxon>Alveolata</taxon>
        <taxon>Apicomplexa</taxon>
        <taxon>Conoidasida</taxon>
        <taxon>Coccidia</taxon>
        <taxon>Eucoccidiorida</taxon>
        <taxon>Eimeriorina</taxon>
        <taxon>Eimeriidae</taxon>
        <taxon>Eimeria</taxon>
    </lineage>
</organism>
<dbReference type="GeneID" id="25252218"/>
<dbReference type="VEuPathDB" id="ToxoDB:ETH2_1255100"/>
<feature type="region of interest" description="Disordered" evidence="8">
    <location>
        <begin position="166"/>
        <end position="237"/>
    </location>
</feature>
<feature type="region of interest" description="Disordered" evidence="8">
    <location>
        <begin position="402"/>
        <end position="423"/>
    </location>
</feature>
<feature type="region of interest" description="Disordered" evidence="8">
    <location>
        <begin position="113"/>
        <end position="146"/>
    </location>
</feature>
<proteinExistence type="predicted"/>
<sequence>MSQGSRELKPAAAAAFPVPLPPSVLSLKAWPPTLQEVPSSLLSPSCCPYDSQPDAAVKSLQAAAKAATAAARATPANPETATAVEAAELVPLSAKRRRVDCFTEMYANEGNSAAAAVSQRAPQATNHREVAPATPSPHTRALTRRLQRPPVLEQFVSLLEAENLQQQQQQEKQRMEQHGQQEKRTHGQQQREGQDYSYLLQQEQQQQRQRQQEEERQGEQQRERQEQQEFQGEDSGTDQQQFALAIALLRSLPIWKRQPESIPALVKAAAAAAAARQRGRGPTGEACSSNGSSRSFDSMLDGPPFVSATIHWEAKRQAVCVKAYKSPSSSSSSSSSCRYFPLRRLSRESPGGHPCLLRGVPSSSSHLQPAQLVCPRKLLFAAYVFFLQLPLLPPAAQPRVRPLDLHKGHPAGPQGPPKAFNSLNLEQHNAGKGAAAQQGGQRHAEGSQLAAEALAAAAVAAGCRAAAASFNSNHGQQQQQQQQLHGLQAATVLLLAWSFSCPEQTTSAPGAAAATSAAAQEQQQQQCREVGSCTVSAQGQLFTGSDKAANLSETSPIEADSHNGLTCRICGQLSRPRSPGLSSFETHDIHIQQQHAFLAPLLAALLPFSPTHAAQASAASAHIIGAAAVCSSKPAAKDVALAIRRLDQVAVTASSSAQQEQQQQQQQLEPNAFMSACTAAVTRLLLQLDGVTPVSPKACLMEQRRLLIALAAVKPPRSFSGGANMQEIHPKEHVLGAFVADQQQQQQPHQEQQPLPPSAAVRGETTSAKLLQEQELTVQRLLEQQLQQQPADAFVAPVLELPESVSGPLGLCSAAAPTAESAAFLISHIRAAVESKLLVPSVCETILRAKLWDATAAADAGAAASADNTAADVGCNNIQSRIFRSRGTEDQLCSQRRRVKVPFLRQFLSEACPDCSSNGVANGCFCCCGGSCMSRRGSEEMSGAAVDPTGQRNDPFAAACRRMSWYEALCLVPQQLHSLQLESTSLGAAAAARSETAAAAAGKETAAASETEAAAADSAAAAESLHLLAVVLPPFGGPPLQRDRLERVLIQARMRSAHPLISSLLQEGQSAVPRSLITLTVALPEPTAAAAAIVGLREFLTNRARPLVLALLFPESDFAEASGGPASLASTAAEDTASAAADAIGACYRRCLQLIEAAATAVCCCGETPCPAVLSRPVRSLLQYVLESVECPRCSIQSNVEPRCNSCCVTLEAAVAAAAEHVTDGSLGAEKTAAVAAAPLQGSATASERQDELPQQSSGVLCRRVLSFLCGALVEFLKEWEGTAPTAADSEKSWIPRVCQAKEGISHQSLAATAGEAEPCGGLLEDVHVRQPSVQQECFKFGGLPVACDDTQTGLLIQATPFGARVVRGTPLMCRHQLQQVAALSEGSGLAPEVRGGPATGAAAAGSIVIGSSSSSNSRRAQGSAGTGCGFSSNGRGTRPDSNFSLHHFLHAPLTLSLPKDSSPASSASDYAQEGLRKGSALATSFAGLARAFNDNPPHAASKNRTRASLEDEEPVPWQSVDIFAWSLMDENGADADTSLEFRLSKASLCRKSTPRGGPTNSPVSSQQAAAKRSAAAEPAQEGAAGSRTAVAEAATETTARVGNAAAAAATEARCAELSASSRAFSPCASDSEEPPLHGDSSNHLLAAVWQAASGPVLDLAAGEAQRRRLSPFFGLVLEETGCLPEAADLQQQRNKLFFLFDAVDRLKTAQLYESPSRATQLAARQKYLRIAKSSVHGWGVFAAEPIRRGEFIVEYAGVAVSEARANFLEAQYVQSMGGSTYFFKLRNGSIVDATACGSATRFINHSCAPNCCTVDILDEDEEDGGSHVGLVALRDIAMGEELLYNYSLSESSLGQEVCCCGAPNCRGYM</sequence>
<dbReference type="InterPro" id="IPR001214">
    <property type="entry name" value="SET_dom"/>
</dbReference>
<dbReference type="GO" id="GO:0008168">
    <property type="term" value="F:methyltransferase activity"/>
    <property type="evidence" value="ECO:0007669"/>
    <property type="project" value="UniProtKB-KW"/>
</dbReference>
<feature type="region of interest" description="Disordered" evidence="8">
    <location>
        <begin position="741"/>
        <end position="763"/>
    </location>
</feature>
<reference evidence="11" key="1">
    <citation type="submission" date="2013-10" db="EMBL/GenBank/DDBJ databases">
        <title>Genomic analysis of the causative agents of coccidiosis in chickens.</title>
        <authorList>
            <person name="Reid A.J."/>
            <person name="Blake D."/>
            <person name="Billington K."/>
            <person name="Browne H."/>
            <person name="Dunn M."/>
            <person name="Hung S."/>
            <person name="Kawahara F."/>
            <person name="Miranda-Saavedra D."/>
            <person name="Mourier T."/>
            <person name="Nagra H."/>
            <person name="Otto T.D."/>
            <person name="Rawlings N."/>
            <person name="Sanchez A."/>
            <person name="Sanders M."/>
            <person name="Subramaniam C."/>
            <person name="Tay Y."/>
            <person name="Dear P."/>
            <person name="Doerig C."/>
            <person name="Gruber A."/>
            <person name="Parkinson J."/>
            <person name="Shirley M."/>
            <person name="Wan K.L."/>
            <person name="Berriman M."/>
            <person name="Tomley F."/>
            <person name="Pain A."/>
        </authorList>
    </citation>
    <scope>NUCLEOTIDE SEQUENCE [LARGE SCALE GENOMIC DNA]</scope>
    <source>
        <strain evidence="11">Houghton</strain>
    </source>
</reference>
<feature type="compositionally biased region" description="Low complexity" evidence="8">
    <location>
        <begin position="742"/>
        <end position="753"/>
    </location>
</feature>
<evidence type="ECO:0000259" key="10">
    <source>
        <dbReference type="PROSITE" id="PS50868"/>
    </source>
</evidence>
<dbReference type="PANTHER" id="PTHR22884">
    <property type="entry name" value="SET DOMAIN PROTEINS"/>
    <property type="match status" value="1"/>
</dbReference>
<dbReference type="Proteomes" id="UP000030747">
    <property type="component" value="Unassembled WGS sequence"/>
</dbReference>
<keyword evidence="5" id="KW-0808">Transferase</keyword>
<dbReference type="EMBL" id="HG675259">
    <property type="protein sequence ID" value="CDJ40732.1"/>
    <property type="molecule type" value="Genomic_DNA"/>
</dbReference>
<evidence type="ECO:0000256" key="6">
    <source>
        <dbReference type="ARBA" id="ARBA00022691"/>
    </source>
</evidence>
<evidence type="ECO:0000256" key="2">
    <source>
        <dbReference type="ARBA" id="ARBA00004286"/>
    </source>
</evidence>
<feature type="compositionally biased region" description="Basic and acidic residues" evidence="8">
    <location>
        <begin position="171"/>
        <end position="185"/>
    </location>
</feature>
<dbReference type="GO" id="GO:0005694">
    <property type="term" value="C:chromosome"/>
    <property type="evidence" value="ECO:0007669"/>
    <property type="project" value="UniProtKB-SubCell"/>
</dbReference>
<feature type="compositionally biased region" description="Low complexity" evidence="8">
    <location>
        <begin position="1565"/>
        <end position="1592"/>
    </location>
</feature>
<name>U6KRH7_EIMTE</name>
<dbReference type="SMART" id="SM00317">
    <property type="entry name" value="SET"/>
    <property type="match status" value="1"/>
</dbReference>
<keyword evidence="4" id="KW-0489">Methyltransferase</keyword>
<keyword evidence="7" id="KW-0539">Nucleus</keyword>
<evidence type="ECO:0000313" key="12">
    <source>
        <dbReference type="Proteomes" id="UP000030747"/>
    </source>
</evidence>
<dbReference type="VEuPathDB" id="ToxoDB:ETH_00015320"/>
<reference evidence="11" key="2">
    <citation type="submission" date="2013-10" db="EMBL/GenBank/DDBJ databases">
        <authorList>
            <person name="Aslett M."/>
        </authorList>
    </citation>
    <scope>NUCLEOTIDE SEQUENCE [LARGE SCALE GENOMIC DNA]</scope>
    <source>
        <strain evidence="11">Houghton</strain>
    </source>
</reference>
<dbReference type="InterPro" id="IPR003616">
    <property type="entry name" value="Post-SET_dom"/>
</dbReference>
<feature type="compositionally biased region" description="Low complexity" evidence="8">
    <location>
        <begin position="113"/>
        <end position="124"/>
    </location>
</feature>
<evidence type="ECO:0000256" key="7">
    <source>
        <dbReference type="ARBA" id="ARBA00023242"/>
    </source>
</evidence>
<gene>
    <name evidence="11" type="ORF">ETH_00015320</name>
</gene>
<dbReference type="OrthoDB" id="354432at2759"/>
<dbReference type="OMA" id="SATIHWE"/>
<feature type="compositionally biased region" description="Basic and acidic residues" evidence="8">
    <location>
        <begin position="210"/>
        <end position="227"/>
    </location>
</feature>
<feature type="region of interest" description="Disordered" evidence="8">
    <location>
        <begin position="1492"/>
        <end position="1514"/>
    </location>
</feature>
<feature type="region of interest" description="Disordered" evidence="8">
    <location>
        <begin position="1550"/>
        <end position="1592"/>
    </location>
</feature>
<dbReference type="PROSITE" id="PS50280">
    <property type="entry name" value="SET"/>
    <property type="match status" value="1"/>
</dbReference>
<protein>
    <submittedName>
        <fullName evidence="11">SET domain-containing protein, putative</fullName>
    </submittedName>
</protein>
<dbReference type="InterPro" id="IPR046341">
    <property type="entry name" value="SET_dom_sf"/>
</dbReference>
<feature type="compositionally biased region" description="Low complexity" evidence="8">
    <location>
        <begin position="1411"/>
        <end position="1424"/>
    </location>
</feature>
<evidence type="ECO:0000256" key="5">
    <source>
        <dbReference type="ARBA" id="ARBA00022679"/>
    </source>
</evidence>
<evidence type="ECO:0000256" key="3">
    <source>
        <dbReference type="ARBA" id="ARBA00022454"/>
    </source>
</evidence>
<dbReference type="Gene3D" id="2.170.270.10">
    <property type="entry name" value="SET domain"/>
    <property type="match status" value="1"/>
</dbReference>
<comment type="subcellular location">
    <subcellularLocation>
        <location evidence="2">Chromosome</location>
    </subcellularLocation>
    <subcellularLocation>
        <location evidence="1">Nucleus</location>
    </subcellularLocation>
</comment>
<keyword evidence="6" id="KW-0949">S-adenosyl-L-methionine</keyword>
<dbReference type="RefSeq" id="XP_013231482.1">
    <property type="nucleotide sequence ID" value="XM_013376028.1"/>
</dbReference>
<evidence type="ECO:0000256" key="8">
    <source>
        <dbReference type="SAM" id="MobiDB-lite"/>
    </source>
</evidence>
<keyword evidence="3" id="KW-0158">Chromosome</keyword>
<feature type="domain" description="SET" evidence="9">
    <location>
        <begin position="1727"/>
        <end position="1848"/>
    </location>
</feature>
<evidence type="ECO:0000256" key="4">
    <source>
        <dbReference type="ARBA" id="ARBA00022603"/>
    </source>
</evidence>
<dbReference type="PROSITE" id="PS50868">
    <property type="entry name" value="POST_SET"/>
    <property type="match status" value="1"/>
</dbReference>
<dbReference type="GO" id="GO:0032259">
    <property type="term" value="P:methylation"/>
    <property type="evidence" value="ECO:0007669"/>
    <property type="project" value="UniProtKB-KW"/>
</dbReference>
<keyword evidence="12" id="KW-1185">Reference proteome</keyword>
<feature type="region of interest" description="Disordered" evidence="8">
    <location>
        <begin position="1411"/>
        <end position="1436"/>
    </location>
</feature>